<keyword evidence="2" id="KW-1185">Reference proteome</keyword>
<accession>A0ACC2PN34</accession>
<evidence type="ECO:0000313" key="1">
    <source>
        <dbReference type="EMBL" id="KAJ8683989.1"/>
    </source>
</evidence>
<proteinExistence type="predicted"/>
<organism evidence="1 2">
    <name type="scientific">Eretmocerus hayati</name>
    <dbReference type="NCBI Taxonomy" id="131215"/>
    <lineage>
        <taxon>Eukaryota</taxon>
        <taxon>Metazoa</taxon>
        <taxon>Ecdysozoa</taxon>
        <taxon>Arthropoda</taxon>
        <taxon>Hexapoda</taxon>
        <taxon>Insecta</taxon>
        <taxon>Pterygota</taxon>
        <taxon>Neoptera</taxon>
        <taxon>Endopterygota</taxon>
        <taxon>Hymenoptera</taxon>
        <taxon>Apocrita</taxon>
        <taxon>Proctotrupomorpha</taxon>
        <taxon>Chalcidoidea</taxon>
        <taxon>Aphelinidae</taxon>
        <taxon>Aphelininae</taxon>
        <taxon>Eretmocerus</taxon>
    </lineage>
</organism>
<sequence>MSDRIRRKEREIRRLEKETNQAWAELEQLEQELEQELTYEDVRRAEQRKPGPRGIVQGRRSKIDSDSDENRGSGVHEPEPRGPPMRSHRSRIDSDYDNNEPHAHAEKSSSRMEHVRHQVDSQPRALLPEAVQHNLNTGRGGRGRSRVCSRSPNRVSRDRNRQDDSPRGSHSDSASIRSGRSSVPISDGAEETYTLRRQRQTHDAEIHEDNENQDPQKEDEDEIEKDLDMFLIDLKDRQTTELELKPSVVKRVQTILSEKVMDKDERT</sequence>
<gene>
    <name evidence="1" type="ORF">QAD02_019781</name>
</gene>
<reference evidence="1" key="1">
    <citation type="submission" date="2023-04" db="EMBL/GenBank/DDBJ databases">
        <title>A chromosome-level genome assembly of the parasitoid wasp Eretmocerus hayati.</title>
        <authorList>
            <person name="Zhong Y."/>
            <person name="Liu S."/>
            <person name="Liu Y."/>
        </authorList>
    </citation>
    <scope>NUCLEOTIDE SEQUENCE</scope>
    <source>
        <strain evidence="1">ZJU_SS_LIU_2023</strain>
    </source>
</reference>
<name>A0ACC2PN34_9HYME</name>
<comment type="caution">
    <text evidence="1">The sequence shown here is derived from an EMBL/GenBank/DDBJ whole genome shotgun (WGS) entry which is preliminary data.</text>
</comment>
<dbReference type="EMBL" id="CM056741">
    <property type="protein sequence ID" value="KAJ8683989.1"/>
    <property type="molecule type" value="Genomic_DNA"/>
</dbReference>
<protein>
    <submittedName>
        <fullName evidence="1">Uncharacterized protein</fullName>
    </submittedName>
</protein>
<evidence type="ECO:0000313" key="2">
    <source>
        <dbReference type="Proteomes" id="UP001239111"/>
    </source>
</evidence>
<dbReference type="Proteomes" id="UP001239111">
    <property type="component" value="Chromosome 1"/>
</dbReference>